<dbReference type="PROSITE" id="PS51007">
    <property type="entry name" value="CYTC"/>
    <property type="match status" value="1"/>
</dbReference>
<keyword evidence="3 6" id="KW-0479">Metal-binding</keyword>
<accession>A0ABU1GW23</accession>
<keyword evidence="2 6" id="KW-0349">Heme</keyword>
<proteinExistence type="predicted"/>
<feature type="domain" description="Cytochrome c" evidence="8">
    <location>
        <begin position="20"/>
        <end position="100"/>
    </location>
</feature>
<evidence type="ECO:0000313" key="9">
    <source>
        <dbReference type="EMBL" id="MDR5896246.1"/>
    </source>
</evidence>
<evidence type="ECO:0000256" key="2">
    <source>
        <dbReference type="ARBA" id="ARBA00022617"/>
    </source>
</evidence>
<dbReference type="SUPFAM" id="SSF46626">
    <property type="entry name" value="Cytochrome c"/>
    <property type="match status" value="1"/>
</dbReference>
<evidence type="ECO:0000256" key="7">
    <source>
        <dbReference type="SAM" id="SignalP"/>
    </source>
</evidence>
<dbReference type="InterPro" id="IPR002323">
    <property type="entry name" value="Cyt_CIE"/>
</dbReference>
<dbReference type="PANTHER" id="PTHR40942:SF4">
    <property type="entry name" value="CYTOCHROME C5"/>
    <property type="match status" value="1"/>
</dbReference>
<comment type="caution">
    <text evidence="9">The sequence shown here is derived from an EMBL/GenBank/DDBJ whole genome shotgun (WGS) entry which is preliminary data.</text>
</comment>
<sequence length="107" mass="10888">MRTQSLSLALGALLLAPLALAAPEGESVYQDNCAMCHSGGGGAPTVGDTKTWQHLVESHGMDTLYDNAIKGVGGMPAKGGNSSLSEAQVKAAVEYMVGQSGVELPSQ</sequence>
<dbReference type="Pfam" id="PF13442">
    <property type="entry name" value="Cytochrome_CBB3"/>
    <property type="match status" value="1"/>
</dbReference>
<dbReference type="Gene3D" id="1.10.760.10">
    <property type="entry name" value="Cytochrome c-like domain"/>
    <property type="match status" value="1"/>
</dbReference>
<reference evidence="9 10" key="1">
    <citation type="submission" date="2023-04" db="EMBL/GenBank/DDBJ databases">
        <title>A long-awaited taxogenomic arrangement of the family Halomonadaceae.</title>
        <authorList>
            <person name="De La Haba R."/>
            <person name="Chuvochina M."/>
            <person name="Wittouck S."/>
            <person name="Arahal D.R."/>
            <person name="Sanchez-Porro C."/>
            <person name="Hugenholtz P."/>
            <person name="Ventosa A."/>
        </authorList>
    </citation>
    <scope>NUCLEOTIDE SEQUENCE [LARGE SCALE GENOMIC DNA]</scope>
    <source>
        <strain evidence="9 10">DSM 22428</strain>
    </source>
</reference>
<dbReference type="InterPro" id="IPR009056">
    <property type="entry name" value="Cyt_c-like_dom"/>
</dbReference>
<evidence type="ECO:0000313" key="10">
    <source>
        <dbReference type="Proteomes" id="UP001269375"/>
    </source>
</evidence>
<feature type="signal peptide" evidence="7">
    <location>
        <begin position="1"/>
        <end position="21"/>
    </location>
</feature>
<dbReference type="EMBL" id="JARWAO010000004">
    <property type="protein sequence ID" value="MDR5896246.1"/>
    <property type="molecule type" value="Genomic_DNA"/>
</dbReference>
<organism evidence="9 10">
    <name type="scientific">Larsenimonas suaedae</name>
    <dbReference type="NCBI Taxonomy" id="1851019"/>
    <lineage>
        <taxon>Bacteria</taxon>
        <taxon>Pseudomonadati</taxon>
        <taxon>Pseudomonadota</taxon>
        <taxon>Gammaproteobacteria</taxon>
        <taxon>Oceanospirillales</taxon>
        <taxon>Halomonadaceae</taxon>
        <taxon>Larsenimonas</taxon>
    </lineage>
</organism>
<protein>
    <submittedName>
        <fullName evidence="9">C-type cytochrome</fullName>
    </submittedName>
</protein>
<dbReference type="PANTHER" id="PTHR40942">
    <property type="match status" value="1"/>
</dbReference>
<evidence type="ECO:0000259" key="8">
    <source>
        <dbReference type="PROSITE" id="PS51007"/>
    </source>
</evidence>
<dbReference type="RefSeq" id="WP_251594745.1">
    <property type="nucleotide sequence ID" value="NZ_JAMLJI010000004.1"/>
</dbReference>
<keyword evidence="4" id="KW-0249">Electron transport</keyword>
<feature type="chain" id="PRO_5045883892" evidence="7">
    <location>
        <begin position="22"/>
        <end position="107"/>
    </location>
</feature>
<dbReference type="Proteomes" id="UP001269375">
    <property type="component" value="Unassembled WGS sequence"/>
</dbReference>
<dbReference type="PRINTS" id="PR00607">
    <property type="entry name" value="CYTCHROMECIE"/>
</dbReference>
<dbReference type="InterPro" id="IPR036909">
    <property type="entry name" value="Cyt_c-like_dom_sf"/>
</dbReference>
<evidence type="ECO:0000256" key="3">
    <source>
        <dbReference type="ARBA" id="ARBA00022723"/>
    </source>
</evidence>
<keyword evidence="10" id="KW-1185">Reference proteome</keyword>
<keyword evidence="7" id="KW-0732">Signal</keyword>
<evidence type="ECO:0000256" key="4">
    <source>
        <dbReference type="ARBA" id="ARBA00022982"/>
    </source>
</evidence>
<evidence type="ECO:0000256" key="6">
    <source>
        <dbReference type="PROSITE-ProRule" id="PRU00433"/>
    </source>
</evidence>
<keyword evidence="1" id="KW-0813">Transport</keyword>
<evidence type="ECO:0000256" key="5">
    <source>
        <dbReference type="ARBA" id="ARBA00023004"/>
    </source>
</evidence>
<name>A0ABU1GW23_9GAMM</name>
<evidence type="ECO:0000256" key="1">
    <source>
        <dbReference type="ARBA" id="ARBA00022448"/>
    </source>
</evidence>
<keyword evidence="5 6" id="KW-0408">Iron</keyword>
<gene>
    <name evidence="9" type="ORF">QC825_09190</name>
</gene>